<dbReference type="SMART" id="SM00495">
    <property type="entry name" value="ChtBD3"/>
    <property type="match status" value="1"/>
</dbReference>
<dbReference type="InterPro" id="IPR003610">
    <property type="entry name" value="CBM5/12"/>
</dbReference>
<accession>A0A2S2FEB1</accession>
<dbReference type="GO" id="GO:0004553">
    <property type="term" value="F:hydrolase activity, hydrolyzing O-glycosyl compounds"/>
    <property type="evidence" value="ECO:0007669"/>
    <property type="project" value="InterPro"/>
</dbReference>
<protein>
    <submittedName>
        <fullName evidence="2">Carbohydrate-binding protein</fullName>
    </submittedName>
</protein>
<keyword evidence="3" id="KW-1185">Reference proteome</keyword>
<sequence length="693" mass="77567">MPKYSLIKNNFSSGELSPILSTRTDVAQYSNGARKLLNVIPLIEGGVKKRPGTYFRSIMDGAKRLLPFVSTSKDAYLIILKEKMLLVYDPRTNTVIKTLITPYLAAATLELHYVHTRYVMYFTHQSYPVHLLECSEDFSNWEFRAMSFDIPPIDEVTTTPNVALTPSDKELGMTISLIAAEYPTWSNTVTYFQNDRVIYANKTWRAVTDNTNSAPTVNNADWDEVTGSEANVFTSAHLGAIVEINGGHVRITQIVDPGKVMGEVVVELTAVVQAIAKSWVLKTAAFNATLGYPKCCTYFKQRLVFANTRKFPNKIWFSRIGNTTNFLETTDDADAFSVVSSSDQSDSITFLVPQKGLVALTSGAEFLIGSEGALSPTTVQVDENTAYGAYPLTRPCRVGNEILFVQRGGERLRALSYRYEVDGLVSPEVSAVAGHIGEMHKGISEATYQQEPESLVWLVLGDGKVASITFNREQEVIAWAQHDFGGAALSMCSIPTELGSDYCYMLINRKGKVVLEELSFNAYTDCQRTITMTGDTFDNLQYNFLENLAVYQSSNTFQFYIDYKKNGDQYTLNNITDKTQKTYYVGQGFTSEVDLFPPELTQVPQSSLSNKAKIQCVWLFFYKTQAPKLNGEILELYTFPESPINSQKPFTGRHLYEGGDWSDLYDVKLTITHDKPLPFHLQAIAIDISINER</sequence>
<dbReference type="GO" id="GO:0030246">
    <property type="term" value="F:carbohydrate binding"/>
    <property type="evidence" value="ECO:0007669"/>
    <property type="project" value="InterPro"/>
</dbReference>
<dbReference type="AlphaFoldDB" id="A0A2S2FEB1"/>
<dbReference type="KEGG" id="adv:DJ533_12010"/>
<evidence type="ECO:0000313" key="2">
    <source>
        <dbReference type="EMBL" id="AWL29240.1"/>
    </source>
</evidence>
<name>A0A2S2FEB1_9GAMM</name>
<reference evidence="2" key="1">
    <citation type="submission" date="2019-08" db="EMBL/GenBank/DDBJ databases">
        <title>The complete genome of Acinetobacter defluvii strain WCHAD010030.</title>
        <authorList>
            <person name="Hu Y."/>
            <person name="Qin J."/>
            <person name="Feng Y."/>
            <person name="Zong Z."/>
        </authorList>
    </citation>
    <scope>NUCLEOTIDE SEQUENCE</scope>
    <source>
        <strain evidence="2">WCHA30</strain>
    </source>
</reference>
<dbReference type="RefSeq" id="WP_065992765.1">
    <property type="nucleotide sequence ID" value="NZ_CP029397.2"/>
</dbReference>
<proteinExistence type="predicted"/>
<organism evidence="2 3">
    <name type="scientific">Acinetobacter defluvii</name>
    <dbReference type="NCBI Taxonomy" id="1871111"/>
    <lineage>
        <taxon>Bacteria</taxon>
        <taxon>Pseudomonadati</taxon>
        <taxon>Pseudomonadota</taxon>
        <taxon>Gammaproteobacteria</taxon>
        <taxon>Moraxellales</taxon>
        <taxon>Moraxellaceae</taxon>
        <taxon>Acinetobacter</taxon>
    </lineage>
</organism>
<dbReference type="Pfam" id="PF25675">
    <property type="entry name" value="Phage_nozzle"/>
    <property type="match status" value="1"/>
</dbReference>
<evidence type="ECO:0000259" key="1">
    <source>
        <dbReference type="SMART" id="SM00495"/>
    </source>
</evidence>
<dbReference type="OrthoDB" id="5438497at2"/>
<dbReference type="GO" id="GO:0005576">
    <property type="term" value="C:extracellular region"/>
    <property type="evidence" value="ECO:0007669"/>
    <property type="project" value="InterPro"/>
</dbReference>
<feature type="domain" description="Chitin-binding type-3" evidence="1">
    <location>
        <begin position="182"/>
        <end position="225"/>
    </location>
</feature>
<dbReference type="EMBL" id="CP029397">
    <property type="protein sequence ID" value="AWL29240.1"/>
    <property type="molecule type" value="Genomic_DNA"/>
</dbReference>
<dbReference type="Proteomes" id="UP000245977">
    <property type="component" value="Chromosome"/>
</dbReference>
<gene>
    <name evidence="2" type="ORF">DJ533_12010</name>
</gene>
<dbReference type="Gene3D" id="2.10.10.20">
    <property type="entry name" value="Carbohydrate-binding module superfamily 5/12"/>
    <property type="match status" value="1"/>
</dbReference>
<evidence type="ECO:0000313" key="3">
    <source>
        <dbReference type="Proteomes" id="UP000245977"/>
    </source>
</evidence>
<dbReference type="GO" id="GO:0005975">
    <property type="term" value="P:carbohydrate metabolic process"/>
    <property type="evidence" value="ECO:0007669"/>
    <property type="project" value="InterPro"/>
</dbReference>
<dbReference type="STRING" id="1871111.GCA_001704615_01416"/>
<dbReference type="InterPro" id="IPR058003">
    <property type="entry name" value="Phage_gp12"/>
</dbReference>